<sequence>MDNIVKIVGDLDNSDNPSFPPAHKSLVVVQKGDKIYLGIMMKSLENVGIIKVLNDSKYIDQYIDKTKVSEIVSNVGYLSIFPSDPWRYVDKNKLKNELMQNNIDYYNFIFKRYNETIPENQEMLLQAAVVPVKHSKDDIDESLLTDNGNIDLSKEMSKNEKQVIHNSTGAYQPDLADESKKKLENYSTIQSTDIFEDEYLINNMITKKETEMSYGKQLIEWIIGKFNADGTDTFPDLTASIFNGYIYFTRVGIPEDDRITEDLVPNLEYLNYQYDKPIDYNALKYILFQPIMNDFETDKKTKAEAVKVFSCEYLIALQPKPKYQRWTVKRLILSWYGDEELNKHIRKIKVLINHWRGRSDKKFNQTYGVLPSIIVYPKYGKESAQIVVKKLNQYFGLYNQIAWTSTKPSYFIRNTDLIYYTNGSIDLKLYYKYNKNAYKNSIKDDFMIRDYSKFKSAADLIYLE</sequence>
<name>A0A6C0EA21_9ZZZZ</name>
<protein>
    <submittedName>
        <fullName evidence="1">Uncharacterized protein</fullName>
    </submittedName>
</protein>
<dbReference type="AlphaFoldDB" id="A0A6C0EA21"/>
<evidence type="ECO:0000313" key="1">
    <source>
        <dbReference type="EMBL" id="QHT25924.1"/>
    </source>
</evidence>
<organism evidence="1">
    <name type="scientific">viral metagenome</name>
    <dbReference type="NCBI Taxonomy" id="1070528"/>
    <lineage>
        <taxon>unclassified sequences</taxon>
        <taxon>metagenomes</taxon>
        <taxon>organismal metagenomes</taxon>
    </lineage>
</organism>
<reference evidence="1" key="1">
    <citation type="journal article" date="2020" name="Nature">
        <title>Giant virus diversity and host interactions through global metagenomics.</title>
        <authorList>
            <person name="Schulz F."/>
            <person name="Roux S."/>
            <person name="Paez-Espino D."/>
            <person name="Jungbluth S."/>
            <person name="Walsh D.A."/>
            <person name="Denef V.J."/>
            <person name="McMahon K.D."/>
            <person name="Konstantinidis K.T."/>
            <person name="Eloe-Fadrosh E.A."/>
            <person name="Kyrpides N.C."/>
            <person name="Woyke T."/>
        </authorList>
    </citation>
    <scope>NUCLEOTIDE SEQUENCE</scope>
    <source>
        <strain evidence="1">GVMAG-M-3300023179-27</strain>
    </source>
</reference>
<accession>A0A6C0EA21</accession>
<proteinExistence type="predicted"/>
<dbReference type="EMBL" id="MN739776">
    <property type="protein sequence ID" value="QHT25924.1"/>
    <property type="molecule type" value="Genomic_DNA"/>
</dbReference>